<evidence type="ECO:0000313" key="3">
    <source>
        <dbReference type="EMBL" id="GJS57521.1"/>
    </source>
</evidence>
<name>A0ABQ4WX76_9ASTR</name>
<feature type="compositionally biased region" description="Low complexity" evidence="1">
    <location>
        <begin position="119"/>
        <end position="128"/>
    </location>
</feature>
<evidence type="ECO:0000256" key="1">
    <source>
        <dbReference type="SAM" id="MobiDB-lite"/>
    </source>
</evidence>
<evidence type="ECO:0000259" key="2">
    <source>
        <dbReference type="Pfam" id="PF25597"/>
    </source>
</evidence>
<reference evidence="3" key="2">
    <citation type="submission" date="2022-01" db="EMBL/GenBank/DDBJ databases">
        <authorList>
            <person name="Yamashiro T."/>
            <person name="Shiraishi A."/>
            <person name="Satake H."/>
            <person name="Nakayama K."/>
        </authorList>
    </citation>
    <scope>NUCLEOTIDE SEQUENCE</scope>
</reference>
<accession>A0ABQ4WX76</accession>
<evidence type="ECO:0000313" key="4">
    <source>
        <dbReference type="Proteomes" id="UP001151760"/>
    </source>
</evidence>
<dbReference type="Proteomes" id="UP001151760">
    <property type="component" value="Unassembled WGS sequence"/>
</dbReference>
<feature type="domain" description="Retroviral polymerase SH3-like" evidence="2">
    <location>
        <begin position="16"/>
        <end position="71"/>
    </location>
</feature>
<reference evidence="3" key="1">
    <citation type="journal article" date="2022" name="Int. J. Mol. Sci.">
        <title>Draft Genome of Tanacetum Coccineum: Genomic Comparison of Closely Related Tanacetum-Family Plants.</title>
        <authorList>
            <person name="Yamashiro T."/>
            <person name="Shiraishi A."/>
            <person name="Nakayama K."/>
            <person name="Satake H."/>
        </authorList>
    </citation>
    <scope>NUCLEOTIDE SEQUENCE</scope>
</reference>
<dbReference type="Pfam" id="PF25597">
    <property type="entry name" value="SH3_retrovirus"/>
    <property type="match status" value="1"/>
</dbReference>
<sequence length="216" mass="24577">MQDKKPDLSFFHVFGSLCYPTNDHEDLGKFDAKADIGIFVGYAPAKKAFRIYNRRTQIITETIHVTFDELTAMAFEQFSSGPRLQGMTPATPIQEAAAPRAEVLDDSPVSTSIDQDAPSINSTSHGSSSNVRQIYTPLEHLSRWTKDPQIENVIGDPSCFVSTRKQLETDAMWCYFDAFLTSVEPKNFKQEMTEPSWIDAMQEEIHEFERLEVWEL</sequence>
<comment type="caution">
    <text evidence="3">The sequence shown here is derived from an EMBL/GenBank/DDBJ whole genome shotgun (WGS) entry which is preliminary data.</text>
</comment>
<gene>
    <name evidence="3" type="ORF">Tco_0652305</name>
</gene>
<protein>
    <submittedName>
        <fullName evidence="3">Retrovirus-related pol polyprotein from transposon TNT 1-94</fullName>
    </submittedName>
</protein>
<feature type="region of interest" description="Disordered" evidence="1">
    <location>
        <begin position="106"/>
        <end position="128"/>
    </location>
</feature>
<dbReference type="InterPro" id="IPR057670">
    <property type="entry name" value="SH3_retrovirus"/>
</dbReference>
<organism evidence="3 4">
    <name type="scientific">Tanacetum coccineum</name>
    <dbReference type="NCBI Taxonomy" id="301880"/>
    <lineage>
        <taxon>Eukaryota</taxon>
        <taxon>Viridiplantae</taxon>
        <taxon>Streptophyta</taxon>
        <taxon>Embryophyta</taxon>
        <taxon>Tracheophyta</taxon>
        <taxon>Spermatophyta</taxon>
        <taxon>Magnoliopsida</taxon>
        <taxon>eudicotyledons</taxon>
        <taxon>Gunneridae</taxon>
        <taxon>Pentapetalae</taxon>
        <taxon>asterids</taxon>
        <taxon>campanulids</taxon>
        <taxon>Asterales</taxon>
        <taxon>Asteraceae</taxon>
        <taxon>Asteroideae</taxon>
        <taxon>Anthemideae</taxon>
        <taxon>Anthemidinae</taxon>
        <taxon>Tanacetum</taxon>
    </lineage>
</organism>
<keyword evidence="4" id="KW-1185">Reference proteome</keyword>
<proteinExistence type="predicted"/>
<dbReference type="EMBL" id="BQNB010009011">
    <property type="protein sequence ID" value="GJS57521.1"/>
    <property type="molecule type" value="Genomic_DNA"/>
</dbReference>